<sequence>MASFARSFKSPSYLSPRRRPNLAGRTFSNSSDLSLASNNSGQHDEPGDWELSAPNTPGLPAADERPQATDDYEGSPTSSPQSSRPIAIEIPKWNRIKSTRVNTPPEPLSARGELPGGYFPLHEDPSARIHHPHPFQKDVKLARHKSISLAAESSPMHDSSKPPLLAASTAAPVTSSQTGGNMPVASYLAPGFHENPLPMGKYYPSNYEQRTRTQPQPKPNSSETFPLSASSPKPEEPSSSRSPEKLSDAEVRRRMQQYQRDMVAQTSFALGMSARTGGKPGLSLKGLPIRDLRYLTSATSNPLAPKLAPLGSPGPVTPMELESSTSNHLDQYISQDTPVESPRLS</sequence>
<dbReference type="EMBL" id="KL648706">
    <property type="protein sequence ID" value="KEY65346.1"/>
    <property type="molecule type" value="Genomic_DNA"/>
</dbReference>
<accession>A0A084AJ67</accession>
<dbReference type="AlphaFoldDB" id="A0A084AJ67"/>
<feature type="compositionally biased region" description="Polar residues" evidence="1">
    <location>
        <begin position="75"/>
        <end position="84"/>
    </location>
</feature>
<dbReference type="HOGENOM" id="CLU_041827_0_0_1"/>
<name>A0A084AJ67_STACB</name>
<feature type="compositionally biased region" description="Polar residues" evidence="1">
    <location>
        <begin position="322"/>
        <end position="345"/>
    </location>
</feature>
<protein>
    <submittedName>
        <fullName evidence="2">Uncharacterized protein</fullName>
    </submittedName>
</protein>
<gene>
    <name evidence="2" type="ORF">S7711_01857</name>
</gene>
<evidence type="ECO:0000313" key="2">
    <source>
        <dbReference type="EMBL" id="KEY65346.1"/>
    </source>
</evidence>
<feature type="compositionally biased region" description="Polar residues" evidence="1">
    <location>
        <begin position="206"/>
        <end position="225"/>
    </location>
</feature>
<organism evidence="2 3">
    <name type="scientific">Stachybotrys chartarum (strain CBS 109288 / IBT 7711)</name>
    <name type="common">Toxic black mold</name>
    <name type="synonym">Stilbospora chartarum</name>
    <dbReference type="NCBI Taxonomy" id="1280523"/>
    <lineage>
        <taxon>Eukaryota</taxon>
        <taxon>Fungi</taxon>
        <taxon>Dikarya</taxon>
        <taxon>Ascomycota</taxon>
        <taxon>Pezizomycotina</taxon>
        <taxon>Sordariomycetes</taxon>
        <taxon>Hypocreomycetidae</taxon>
        <taxon>Hypocreales</taxon>
        <taxon>Stachybotryaceae</taxon>
        <taxon>Stachybotrys</taxon>
    </lineage>
</organism>
<evidence type="ECO:0000313" key="3">
    <source>
        <dbReference type="Proteomes" id="UP000028045"/>
    </source>
</evidence>
<feature type="compositionally biased region" description="Low complexity" evidence="1">
    <location>
        <begin position="28"/>
        <end position="40"/>
    </location>
</feature>
<proteinExistence type="predicted"/>
<feature type="compositionally biased region" description="Polar residues" evidence="1">
    <location>
        <begin position="171"/>
        <end position="180"/>
    </location>
</feature>
<dbReference type="Proteomes" id="UP000028045">
    <property type="component" value="Unassembled WGS sequence"/>
</dbReference>
<keyword evidence="3" id="KW-1185">Reference proteome</keyword>
<evidence type="ECO:0000256" key="1">
    <source>
        <dbReference type="SAM" id="MobiDB-lite"/>
    </source>
</evidence>
<feature type="region of interest" description="Disordered" evidence="1">
    <location>
        <begin position="301"/>
        <end position="345"/>
    </location>
</feature>
<feature type="region of interest" description="Disordered" evidence="1">
    <location>
        <begin position="150"/>
        <end position="258"/>
    </location>
</feature>
<dbReference type="OrthoDB" id="5403157at2759"/>
<feature type="region of interest" description="Disordered" evidence="1">
    <location>
        <begin position="1"/>
        <end position="132"/>
    </location>
</feature>
<reference evidence="2 3" key="1">
    <citation type="journal article" date="2014" name="BMC Genomics">
        <title>Comparative genome sequencing reveals chemotype-specific gene clusters in the toxigenic black mold Stachybotrys.</title>
        <authorList>
            <person name="Semeiks J."/>
            <person name="Borek D."/>
            <person name="Otwinowski Z."/>
            <person name="Grishin N.V."/>
        </authorList>
    </citation>
    <scope>NUCLEOTIDE SEQUENCE [LARGE SCALE GENOMIC DNA]</scope>
    <source>
        <strain evidence="3">CBS 109288 / IBT 7711</strain>
    </source>
</reference>
<feature type="compositionally biased region" description="Basic and acidic residues" evidence="1">
    <location>
        <begin position="233"/>
        <end position="253"/>
    </location>
</feature>